<keyword evidence="3" id="KW-0813">Transport</keyword>
<evidence type="ECO:0000259" key="13">
    <source>
        <dbReference type="Pfam" id="PF00999"/>
    </source>
</evidence>
<evidence type="ECO:0000256" key="10">
    <source>
        <dbReference type="ARBA" id="ARBA00023201"/>
    </source>
</evidence>
<name>A0A2G9V1R7_TELCI</name>
<dbReference type="GO" id="GO:0015386">
    <property type="term" value="F:potassium:proton antiporter activity"/>
    <property type="evidence" value="ECO:0007669"/>
    <property type="project" value="TreeGrafter"/>
</dbReference>
<dbReference type="InterPro" id="IPR018422">
    <property type="entry name" value="Cation/H_exchanger_CPA1"/>
</dbReference>
<evidence type="ECO:0000313" key="14">
    <source>
        <dbReference type="EMBL" id="PIO76441.1"/>
    </source>
</evidence>
<keyword evidence="8" id="KW-0406">Ion transport</keyword>
<evidence type="ECO:0000256" key="11">
    <source>
        <dbReference type="SAM" id="MobiDB-lite"/>
    </source>
</evidence>
<sequence length="423" mass="47781">MILVPVAVLLFRHSRTSALRLYMQLWLAIVPAVPATVRTNASEKKKKKALFSDIVIKFKEDEEIYYYILPSNNTSHGHDNCEQQRCVSSRNGSSARLLIGFVIRYFDIGLLESQTYDVILKDHTVIEEPPDYLRLEVKPEGAPHVSFHYELMEGFYADKKKHNEQKIEQKISIVVARAVFVYPLSFILNIWRRPRIPRSYQHMLLFAGLRGAMAFALADRNTATDNRQIICSTTAAIVMVTVFFNGSMTTWMVDYLGIKHGVEGRSREGTQSSGGQNEVDDLHLPGTPLTPCGSNPWDKAFLPRKWYNFDANFMKPLLTHATPSLEQTLPPFCLPFARMFTSLKQRAATNSGSNESSPCASVNVGEDTCFLLDVAIKCKPPMSWLERMAQTACWSVDCRVAQSIFVDTQDPVEAESNHSEDTL</sequence>
<dbReference type="Proteomes" id="UP000230423">
    <property type="component" value="Unassembled WGS sequence"/>
</dbReference>
<dbReference type="GO" id="GO:0015385">
    <property type="term" value="F:sodium:proton antiporter activity"/>
    <property type="evidence" value="ECO:0007669"/>
    <property type="project" value="InterPro"/>
</dbReference>
<comment type="similarity">
    <text evidence="2">Belongs to the monovalent cation:proton antiporter 1 (CPA1) transporter (TC 2.A.36) family.</text>
</comment>
<dbReference type="PRINTS" id="PR01088">
    <property type="entry name" value="NAHEXCHNGR6"/>
</dbReference>
<dbReference type="AlphaFoldDB" id="A0A2G9V1R7"/>
<keyword evidence="4" id="KW-1003">Cell membrane</keyword>
<proteinExistence type="inferred from homology"/>
<keyword evidence="7" id="KW-0915">Sodium</keyword>
<evidence type="ECO:0000313" key="15">
    <source>
        <dbReference type="Proteomes" id="UP000230423"/>
    </source>
</evidence>
<dbReference type="GO" id="GO:0055037">
    <property type="term" value="C:recycling endosome"/>
    <property type="evidence" value="ECO:0007669"/>
    <property type="project" value="TreeGrafter"/>
</dbReference>
<evidence type="ECO:0000256" key="9">
    <source>
        <dbReference type="ARBA" id="ARBA00023136"/>
    </source>
</evidence>
<evidence type="ECO:0000256" key="2">
    <source>
        <dbReference type="ARBA" id="ARBA00007367"/>
    </source>
</evidence>
<keyword evidence="5 12" id="KW-0812">Transmembrane</keyword>
<dbReference type="Pfam" id="PF00999">
    <property type="entry name" value="Na_H_Exchanger"/>
    <property type="match status" value="1"/>
</dbReference>
<keyword evidence="10" id="KW-0739">Sodium transport</keyword>
<dbReference type="GO" id="GO:0005886">
    <property type="term" value="C:plasma membrane"/>
    <property type="evidence" value="ECO:0007669"/>
    <property type="project" value="UniProtKB-SubCell"/>
</dbReference>
<feature type="region of interest" description="Disordered" evidence="11">
    <location>
        <begin position="264"/>
        <end position="291"/>
    </location>
</feature>
<feature type="domain" description="Cation/H+ exchanger transmembrane" evidence="13">
    <location>
        <begin position="171"/>
        <end position="253"/>
    </location>
</feature>
<feature type="transmembrane region" description="Helical" evidence="12">
    <location>
        <begin position="230"/>
        <end position="253"/>
    </location>
</feature>
<dbReference type="GO" id="GO:0051453">
    <property type="term" value="P:regulation of intracellular pH"/>
    <property type="evidence" value="ECO:0007669"/>
    <property type="project" value="TreeGrafter"/>
</dbReference>
<keyword evidence="6 12" id="KW-1133">Transmembrane helix</keyword>
<dbReference type="InterPro" id="IPR006153">
    <property type="entry name" value="Cation/H_exchanger_TM"/>
</dbReference>
<dbReference type="OrthoDB" id="196264at2759"/>
<dbReference type="InterPro" id="IPR002090">
    <property type="entry name" value="NHE-6/7/9"/>
</dbReference>
<comment type="subcellular location">
    <subcellularLocation>
        <location evidence="1">Cell membrane</location>
        <topology evidence="1">Multi-pass membrane protein</topology>
    </subcellularLocation>
</comment>
<evidence type="ECO:0000256" key="5">
    <source>
        <dbReference type="ARBA" id="ARBA00022692"/>
    </source>
</evidence>
<dbReference type="GO" id="GO:0098719">
    <property type="term" value="P:sodium ion import across plasma membrane"/>
    <property type="evidence" value="ECO:0007669"/>
    <property type="project" value="TreeGrafter"/>
</dbReference>
<gene>
    <name evidence="14" type="ORF">TELCIR_01480</name>
</gene>
<dbReference type="EMBL" id="KZ345052">
    <property type="protein sequence ID" value="PIO76441.1"/>
    <property type="molecule type" value="Genomic_DNA"/>
</dbReference>
<evidence type="ECO:0000256" key="3">
    <source>
        <dbReference type="ARBA" id="ARBA00022448"/>
    </source>
</evidence>
<accession>A0A2G9V1R7</accession>
<evidence type="ECO:0000256" key="6">
    <source>
        <dbReference type="ARBA" id="ARBA00022989"/>
    </source>
</evidence>
<dbReference type="PANTHER" id="PTHR10110:SF187">
    <property type="entry name" value="SODIUM_HYDROGEN EXCHANGER"/>
    <property type="match status" value="1"/>
</dbReference>
<dbReference type="PANTHER" id="PTHR10110">
    <property type="entry name" value="SODIUM/HYDROGEN EXCHANGER"/>
    <property type="match status" value="1"/>
</dbReference>
<evidence type="ECO:0000256" key="1">
    <source>
        <dbReference type="ARBA" id="ARBA00004651"/>
    </source>
</evidence>
<reference evidence="14 15" key="1">
    <citation type="submission" date="2015-09" db="EMBL/GenBank/DDBJ databases">
        <title>Draft genome of the parasitic nematode Teladorsagia circumcincta isolate WARC Sus (inbred).</title>
        <authorList>
            <person name="Mitreva M."/>
        </authorList>
    </citation>
    <scope>NUCLEOTIDE SEQUENCE [LARGE SCALE GENOMIC DNA]</scope>
    <source>
        <strain evidence="14 15">S</strain>
    </source>
</reference>
<evidence type="ECO:0000256" key="4">
    <source>
        <dbReference type="ARBA" id="ARBA00022475"/>
    </source>
</evidence>
<evidence type="ECO:0000256" key="12">
    <source>
        <dbReference type="SAM" id="Phobius"/>
    </source>
</evidence>
<keyword evidence="15" id="KW-1185">Reference proteome</keyword>
<keyword evidence="9 12" id="KW-0472">Membrane</keyword>
<feature type="transmembrane region" description="Helical" evidence="12">
    <location>
        <begin position="171"/>
        <end position="188"/>
    </location>
</feature>
<organism evidence="14 15">
    <name type="scientific">Teladorsagia circumcincta</name>
    <name type="common">Brown stomach worm</name>
    <name type="synonym">Ostertagia circumcincta</name>
    <dbReference type="NCBI Taxonomy" id="45464"/>
    <lineage>
        <taxon>Eukaryota</taxon>
        <taxon>Metazoa</taxon>
        <taxon>Ecdysozoa</taxon>
        <taxon>Nematoda</taxon>
        <taxon>Chromadorea</taxon>
        <taxon>Rhabditida</taxon>
        <taxon>Rhabditina</taxon>
        <taxon>Rhabditomorpha</taxon>
        <taxon>Strongyloidea</taxon>
        <taxon>Trichostrongylidae</taxon>
        <taxon>Teladorsagia</taxon>
    </lineage>
</organism>
<protein>
    <recommendedName>
        <fullName evidence="13">Cation/H+ exchanger transmembrane domain-containing protein</fullName>
    </recommendedName>
</protein>
<evidence type="ECO:0000256" key="8">
    <source>
        <dbReference type="ARBA" id="ARBA00023065"/>
    </source>
</evidence>
<evidence type="ECO:0000256" key="7">
    <source>
        <dbReference type="ARBA" id="ARBA00023053"/>
    </source>
</evidence>